<protein>
    <submittedName>
        <fullName evidence="2">Uncharacterized protein</fullName>
    </submittedName>
</protein>
<reference evidence="2 3" key="1">
    <citation type="journal article" date="2006" name="Proc. Natl. Acad. Sci. U.S.A.">
        <title>The partitioned Rhizobium etli genome: genetic and metabolic redundancy in seven interacting replicons.</title>
        <authorList>
            <person name="Gonzalez V."/>
            <person name="Santamaria R.I."/>
            <person name="Bustos P."/>
            <person name="Hernandez-Gonzalez I."/>
            <person name="Medrano-Soto A."/>
            <person name="Moreno-Hagelsieb G."/>
            <person name="Janga S.C."/>
            <person name="Ramirez M.A."/>
            <person name="Jimenez-Jacinto V."/>
            <person name="Collado-Vides J."/>
            <person name="Davila G."/>
        </authorList>
    </citation>
    <scope>NUCLEOTIDE SEQUENCE [LARGE SCALE GENOMIC DNA]</scope>
    <source>
        <strain evidence="3">ATCC 51251 / DSM 11541 / JCM 21823 / NBRC 15573 / CFN 42</strain>
    </source>
</reference>
<feature type="region of interest" description="Disordered" evidence="1">
    <location>
        <begin position="32"/>
        <end position="64"/>
    </location>
</feature>
<dbReference type="AlphaFoldDB" id="Q2K5N9"/>
<keyword evidence="3" id="KW-1185">Reference proteome</keyword>
<dbReference type="KEGG" id="ret:RHE_CH03081"/>
<evidence type="ECO:0000313" key="2">
    <source>
        <dbReference type="EMBL" id="ABC91847.1"/>
    </source>
</evidence>
<dbReference type="Proteomes" id="UP000001936">
    <property type="component" value="Chromosome"/>
</dbReference>
<dbReference type="HOGENOM" id="CLU_2024847_0_0_5"/>
<gene>
    <name evidence="2" type="ordered locus">RHE_CH03081</name>
</gene>
<proteinExistence type="predicted"/>
<sequence>MIAAYRLFGFWRRHRNRTSLCKQGCARYLRSSLGRAGQSRRTDVSHSRRRPQPDRPDLRGGKPSGLGFHFVYRVDNRLGGYELMRSIGRFRDDASSGGIVGVTYELVEKLRLVGFEDHTARR</sequence>
<dbReference type="EMBL" id="CP000133">
    <property type="protein sequence ID" value="ABC91847.1"/>
    <property type="molecule type" value="Genomic_DNA"/>
</dbReference>
<evidence type="ECO:0000313" key="3">
    <source>
        <dbReference type="Proteomes" id="UP000001936"/>
    </source>
</evidence>
<organism evidence="2 3">
    <name type="scientific">Rhizobium etli (strain ATCC 51251 / DSM 11541 / JCM 21823 / NBRC 15573 / CFN 42)</name>
    <dbReference type="NCBI Taxonomy" id="347834"/>
    <lineage>
        <taxon>Bacteria</taxon>
        <taxon>Pseudomonadati</taxon>
        <taxon>Pseudomonadota</taxon>
        <taxon>Alphaproteobacteria</taxon>
        <taxon>Hyphomicrobiales</taxon>
        <taxon>Rhizobiaceae</taxon>
        <taxon>Rhizobium/Agrobacterium group</taxon>
        <taxon>Rhizobium</taxon>
    </lineage>
</organism>
<feature type="compositionally biased region" description="Basic and acidic residues" evidence="1">
    <location>
        <begin position="40"/>
        <end position="60"/>
    </location>
</feature>
<evidence type="ECO:0000256" key="1">
    <source>
        <dbReference type="SAM" id="MobiDB-lite"/>
    </source>
</evidence>
<accession>Q2K5N9</accession>
<name>Q2K5N9_RHIEC</name>